<evidence type="ECO:0000313" key="3">
    <source>
        <dbReference type="Proteomes" id="UP000295818"/>
    </source>
</evidence>
<accession>A0ABY2BQ15</accession>
<gene>
    <name evidence="2" type="ORF">EV644_104129</name>
</gene>
<keyword evidence="3" id="KW-1185">Reference proteome</keyword>
<organism evidence="2 3">
    <name type="scientific">Kribbella orskensis</name>
    <dbReference type="NCBI Taxonomy" id="2512216"/>
    <lineage>
        <taxon>Bacteria</taxon>
        <taxon>Bacillati</taxon>
        <taxon>Actinomycetota</taxon>
        <taxon>Actinomycetes</taxon>
        <taxon>Propionibacteriales</taxon>
        <taxon>Kribbellaceae</taxon>
        <taxon>Kribbella</taxon>
    </lineage>
</organism>
<comment type="caution">
    <text evidence="2">The sequence shown here is derived from an EMBL/GenBank/DDBJ whole genome shotgun (WGS) entry which is preliminary data.</text>
</comment>
<feature type="region of interest" description="Disordered" evidence="1">
    <location>
        <begin position="1"/>
        <end position="22"/>
    </location>
</feature>
<proteinExistence type="predicted"/>
<sequence>MATFSDIELMTTSREPQDGDVKPRFAYIRPIRQASGVPHLKSTES</sequence>
<name>A0ABY2BQ15_9ACTN</name>
<reference evidence="2 3" key="1">
    <citation type="journal article" date="2015" name="Stand. Genomic Sci.">
        <title>Genomic Encyclopedia of Bacterial and Archaeal Type Strains, Phase III: the genomes of soil and plant-associated and newly described type strains.</title>
        <authorList>
            <person name="Whitman W.B."/>
            <person name="Woyke T."/>
            <person name="Klenk H.P."/>
            <person name="Zhou Y."/>
            <person name="Lilburn T.G."/>
            <person name="Beck B.J."/>
            <person name="De Vos P."/>
            <person name="Vandamme P."/>
            <person name="Eisen J.A."/>
            <person name="Garrity G."/>
            <person name="Hugenholtz P."/>
            <person name="Kyrpides N.C."/>
        </authorList>
    </citation>
    <scope>NUCLEOTIDE SEQUENCE [LARGE SCALE GENOMIC DNA]</scope>
    <source>
        <strain evidence="2 3">VKM Ac-2538</strain>
    </source>
</reference>
<dbReference type="Proteomes" id="UP000295818">
    <property type="component" value="Unassembled WGS sequence"/>
</dbReference>
<evidence type="ECO:0000256" key="1">
    <source>
        <dbReference type="SAM" id="MobiDB-lite"/>
    </source>
</evidence>
<protein>
    <submittedName>
        <fullName evidence="2">Uncharacterized protein</fullName>
    </submittedName>
</protein>
<evidence type="ECO:0000313" key="2">
    <source>
        <dbReference type="EMBL" id="TCO25625.1"/>
    </source>
</evidence>
<dbReference type="EMBL" id="SLWM01000004">
    <property type="protein sequence ID" value="TCO25625.1"/>
    <property type="molecule type" value="Genomic_DNA"/>
</dbReference>